<comment type="caution">
    <text evidence="1">The sequence shown here is derived from an EMBL/GenBank/DDBJ whole genome shotgun (WGS) entry which is preliminary data.</text>
</comment>
<evidence type="ECO:0000313" key="1">
    <source>
        <dbReference type="EMBL" id="PSR22800.1"/>
    </source>
</evidence>
<name>A0A2T2WKQ0_9FIRM</name>
<dbReference type="Proteomes" id="UP000241848">
    <property type="component" value="Unassembled WGS sequence"/>
</dbReference>
<dbReference type="EMBL" id="PXYV01000012">
    <property type="protein sequence ID" value="PSR22800.1"/>
    <property type="molecule type" value="Genomic_DNA"/>
</dbReference>
<protein>
    <submittedName>
        <fullName evidence="1">Amino acid-binding protein</fullName>
    </submittedName>
</protein>
<organism evidence="1 2">
    <name type="scientific">Sulfobacillus acidophilus</name>
    <dbReference type="NCBI Taxonomy" id="53633"/>
    <lineage>
        <taxon>Bacteria</taxon>
        <taxon>Bacillati</taxon>
        <taxon>Bacillota</taxon>
        <taxon>Clostridia</taxon>
        <taxon>Eubacteriales</taxon>
        <taxon>Clostridiales Family XVII. Incertae Sedis</taxon>
        <taxon>Sulfobacillus</taxon>
    </lineage>
</organism>
<sequence>MGYRIVIYMKAASGAEARLWALVSQRHVDVTTAWFKKNRLEQRIEATLEVELDLVGVRRLMRQLGRHQDIQHIALDPSHAVGLSLGQGPIRVRPRRLRIPVKKGACL</sequence>
<dbReference type="AlphaFoldDB" id="A0A2T2WKQ0"/>
<reference evidence="1 2" key="1">
    <citation type="journal article" date="2014" name="BMC Genomics">
        <title>Comparison of environmental and isolate Sulfobacillus genomes reveals diverse carbon, sulfur, nitrogen, and hydrogen metabolisms.</title>
        <authorList>
            <person name="Justice N.B."/>
            <person name="Norman A."/>
            <person name="Brown C.T."/>
            <person name="Singh A."/>
            <person name="Thomas B.C."/>
            <person name="Banfield J.F."/>
        </authorList>
    </citation>
    <scope>NUCLEOTIDE SEQUENCE [LARGE SCALE GENOMIC DNA]</scope>
    <source>
        <strain evidence="1">AMDSBA3</strain>
    </source>
</reference>
<proteinExistence type="predicted"/>
<evidence type="ECO:0000313" key="2">
    <source>
        <dbReference type="Proteomes" id="UP000241848"/>
    </source>
</evidence>
<gene>
    <name evidence="1" type="ORF">C7B45_05590</name>
</gene>
<accession>A0A2T2WKQ0</accession>